<reference evidence="2 3" key="1">
    <citation type="submission" date="2018-12" db="EMBL/GenBank/DDBJ databases">
        <title>Genome sequence from the cellulolytic species, Caldicellulosiruptor changbaiensis.</title>
        <authorList>
            <person name="Blumer-Schuette S.E."/>
            <person name="Mendoza C."/>
        </authorList>
    </citation>
    <scope>NUCLEOTIDE SEQUENCE [LARGE SCALE GENOMIC DNA]</scope>
    <source>
        <strain evidence="2 3">CBS-Z</strain>
    </source>
</reference>
<dbReference type="EMBL" id="CP034791">
    <property type="protein sequence ID" value="AZT91200.1"/>
    <property type="molecule type" value="Genomic_DNA"/>
</dbReference>
<dbReference type="Pfam" id="PF00395">
    <property type="entry name" value="SLH"/>
    <property type="match status" value="1"/>
</dbReference>
<evidence type="ECO:0000313" key="3">
    <source>
        <dbReference type="Proteomes" id="UP000282930"/>
    </source>
</evidence>
<protein>
    <recommendedName>
        <fullName evidence="1">SLH domain-containing protein</fullName>
    </recommendedName>
</protein>
<dbReference type="AlphaFoldDB" id="A0A3T0D7T9"/>
<organism evidence="2 3">
    <name type="scientific">Caldicellulosiruptor changbaiensis</name>
    <dbReference type="NCBI Taxonomy" id="1222016"/>
    <lineage>
        <taxon>Bacteria</taxon>
        <taxon>Bacillati</taxon>
        <taxon>Bacillota</taxon>
        <taxon>Bacillota incertae sedis</taxon>
        <taxon>Caldicellulosiruptorales</taxon>
        <taxon>Caldicellulosiruptoraceae</taxon>
        <taxon>Caldicellulosiruptor</taxon>
    </lineage>
</organism>
<evidence type="ECO:0000313" key="2">
    <source>
        <dbReference type="EMBL" id="AZT91200.1"/>
    </source>
</evidence>
<accession>A0A3T0D7T9</accession>
<keyword evidence="3" id="KW-1185">Reference proteome</keyword>
<dbReference type="KEGG" id="ccha:ELD05_11475"/>
<sequence>MIKGDGKNINPQKNTTRAEAAQLIYRVFFKLE</sequence>
<dbReference type="RefSeq" id="WP_127352536.1">
    <property type="nucleotide sequence ID" value="NZ_CP034791.1"/>
</dbReference>
<gene>
    <name evidence="2" type="ORF">ELD05_11475</name>
</gene>
<name>A0A3T0D7T9_9FIRM</name>
<dbReference type="Proteomes" id="UP000282930">
    <property type="component" value="Chromosome"/>
</dbReference>
<feature type="domain" description="SLH" evidence="1">
    <location>
        <begin position="2"/>
        <end position="21"/>
    </location>
</feature>
<evidence type="ECO:0000259" key="1">
    <source>
        <dbReference type="Pfam" id="PF00395"/>
    </source>
</evidence>
<dbReference type="InterPro" id="IPR001119">
    <property type="entry name" value="SLH_dom"/>
</dbReference>
<proteinExistence type="predicted"/>